<organism evidence="2 3">
    <name type="scientific">Clostridium thailandense</name>
    <dbReference type="NCBI Taxonomy" id="2794346"/>
    <lineage>
        <taxon>Bacteria</taxon>
        <taxon>Bacillati</taxon>
        <taxon>Bacillota</taxon>
        <taxon>Clostridia</taxon>
        <taxon>Eubacteriales</taxon>
        <taxon>Clostridiaceae</taxon>
        <taxon>Clostridium</taxon>
    </lineage>
</organism>
<dbReference type="CDD" id="cd00077">
    <property type="entry name" value="HDc"/>
    <property type="match status" value="1"/>
</dbReference>
<protein>
    <submittedName>
        <fullName evidence="2">HD-GYP domain-containing protein</fullName>
    </submittedName>
</protein>
<dbReference type="PANTHER" id="PTHR43155:SF2">
    <property type="entry name" value="CYCLIC DI-GMP PHOSPHODIESTERASE PA4108"/>
    <property type="match status" value="1"/>
</dbReference>
<gene>
    <name evidence="2" type="ORF">I6U48_14205</name>
</gene>
<dbReference type="Pfam" id="PF13487">
    <property type="entry name" value="HD_5"/>
    <property type="match status" value="1"/>
</dbReference>
<dbReference type="InterPro" id="IPR037522">
    <property type="entry name" value="HD_GYP_dom"/>
</dbReference>
<dbReference type="Proteomes" id="UP000694308">
    <property type="component" value="Unassembled WGS sequence"/>
</dbReference>
<dbReference type="RefSeq" id="WP_218321124.1">
    <property type="nucleotide sequence ID" value="NZ_JAEEGC010000063.1"/>
</dbReference>
<dbReference type="AlphaFoldDB" id="A0A949WRJ1"/>
<dbReference type="InterPro" id="IPR003607">
    <property type="entry name" value="HD/PDEase_dom"/>
</dbReference>
<evidence type="ECO:0000313" key="3">
    <source>
        <dbReference type="Proteomes" id="UP000694308"/>
    </source>
</evidence>
<sequence>MRYVPIFCLQEGMQIGRNIYSNDGTVLLAKDVRLTSEYIKGLSKLGISGVYIEDNLSHDIQIKSIISDELRIQAVKSIKGIFNSTDNVSYNINTVENLAKNIMHEILNNKNVMVNMIDIKTFDDCIYSHSVNVAVLSSVIGISMHLENSKVEKLTASALLHDLGKVFISKDVLNKVGNFTPAEEKVYKSHPEKGYRYIKQYYNIAVTTYVGILQHHERFDGKGYPDGKKGEEISRFGRILSVCDAYDNLVTEIPNRKAYLPSDAIEYIMANNGQIFDPKIVKLFLRRVAPYPLGTILKLSNGKRVIVIDNNEECSSRPKVRDLEDNTEFDLTYDKNFSNVTIIGVENI</sequence>
<reference evidence="2" key="1">
    <citation type="submission" date="2020-12" db="EMBL/GenBank/DDBJ databases">
        <title>Clostridium thailandense sp. nov., a novel acetogenic bacterium isolated from peat land soil in Thailand.</title>
        <authorList>
            <person name="Chaikitkaew S."/>
            <person name="Birkeland N.K."/>
        </authorList>
    </citation>
    <scope>NUCLEOTIDE SEQUENCE</scope>
    <source>
        <strain evidence="2">PL3</strain>
    </source>
</reference>
<dbReference type="PANTHER" id="PTHR43155">
    <property type="entry name" value="CYCLIC DI-GMP PHOSPHODIESTERASE PA4108-RELATED"/>
    <property type="match status" value="1"/>
</dbReference>
<comment type="caution">
    <text evidence="2">The sequence shown here is derived from an EMBL/GenBank/DDBJ whole genome shotgun (WGS) entry which is preliminary data.</text>
</comment>
<dbReference type="PROSITE" id="PS51832">
    <property type="entry name" value="HD_GYP"/>
    <property type="match status" value="1"/>
</dbReference>
<dbReference type="EMBL" id="JAEEGC010000063">
    <property type="protein sequence ID" value="MBV7274056.1"/>
    <property type="molecule type" value="Genomic_DNA"/>
</dbReference>
<evidence type="ECO:0000313" key="2">
    <source>
        <dbReference type="EMBL" id="MBV7274056.1"/>
    </source>
</evidence>
<dbReference type="SMART" id="SM00471">
    <property type="entry name" value="HDc"/>
    <property type="match status" value="1"/>
</dbReference>
<feature type="domain" description="HD-GYP" evidence="1">
    <location>
        <begin position="104"/>
        <end position="300"/>
    </location>
</feature>
<evidence type="ECO:0000259" key="1">
    <source>
        <dbReference type="PROSITE" id="PS51832"/>
    </source>
</evidence>
<proteinExistence type="predicted"/>
<keyword evidence="3" id="KW-1185">Reference proteome</keyword>
<accession>A0A949WRJ1</accession>
<name>A0A949WRJ1_9CLOT</name>